<dbReference type="InterPro" id="IPR035019">
    <property type="entry name" value="Spt6_SH2_N"/>
</dbReference>
<feature type="compositionally biased region" description="Acidic residues" evidence="12">
    <location>
        <begin position="1"/>
        <end position="12"/>
    </location>
</feature>
<dbReference type="Gene3D" id="1.10.10.650">
    <property type="entry name" value="RuvA domain 2-like"/>
    <property type="match status" value="1"/>
</dbReference>
<feature type="compositionally biased region" description="Basic and acidic residues" evidence="12">
    <location>
        <begin position="226"/>
        <end position="248"/>
    </location>
</feature>
<keyword evidence="5" id="KW-0158">Chromosome</keyword>
<reference evidence="14 15" key="1">
    <citation type="journal article" date="2019" name="Sci. Rep.">
        <title>Comparative genomics of chytrid fungi reveal insights into the obligate biotrophic and pathogenic lifestyle of Synchytrium endobioticum.</title>
        <authorList>
            <person name="van de Vossenberg B.T.L.H."/>
            <person name="Warris S."/>
            <person name="Nguyen H.D.T."/>
            <person name="van Gent-Pelzer M.P.E."/>
            <person name="Joly D.L."/>
            <person name="van de Geest H.C."/>
            <person name="Bonants P.J.M."/>
            <person name="Smith D.S."/>
            <person name="Levesque C.A."/>
            <person name="van der Lee T.A.J."/>
        </authorList>
    </citation>
    <scope>NUCLEOTIDE SEQUENCE [LARGE SCALE GENOMIC DNA]</scope>
    <source>
        <strain evidence="14 15">CBS 675.73</strain>
    </source>
</reference>
<dbReference type="PROSITE" id="PS50001">
    <property type="entry name" value="SH2"/>
    <property type="match status" value="1"/>
</dbReference>
<dbReference type="OrthoDB" id="995477at2759"/>
<comment type="caution">
    <text evidence="14">The sequence shown here is derived from an EMBL/GenBank/DDBJ whole genome shotgun (WGS) entry which is preliminary data.</text>
</comment>
<dbReference type="Pfam" id="PF14633">
    <property type="entry name" value="SH2_2"/>
    <property type="match status" value="1"/>
</dbReference>
<dbReference type="InterPro" id="IPR049540">
    <property type="entry name" value="Spt6-like_S1"/>
</dbReference>
<keyword evidence="7 10" id="KW-0804">Transcription</keyword>
<keyword evidence="15" id="KW-1185">Reference proteome</keyword>
<dbReference type="GO" id="GO:0005694">
    <property type="term" value="C:chromosome"/>
    <property type="evidence" value="ECO:0007669"/>
    <property type="project" value="UniProtKB-SubCell"/>
</dbReference>
<feature type="compositionally biased region" description="Acidic residues" evidence="12">
    <location>
        <begin position="49"/>
        <end position="63"/>
    </location>
</feature>
<dbReference type="GO" id="GO:0140673">
    <property type="term" value="P:transcription elongation-coupled chromatin remodeling"/>
    <property type="evidence" value="ECO:0007669"/>
    <property type="project" value="InterPro"/>
</dbReference>
<feature type="compositionally biased region" description="Low complexity" evidence="12">
    <location>
        <begin position="1553"/>
        <end position="1566"/>
    </location>
</feature>
<dbReference type="CDD" id="cd09918">
    <property type="entry name" value="SH2_Nterm_SPT6_like"/>
    <property type="match status" value="1"/>
</dbReference>
<evidence type="ECO:0000313" key="15">
    <source>
        <dbReference type="Proteomes" id="UP000320333"/>
    </source>
</evidence>
<dbReference type="PANTHER" id="PTHR10145:SF6">
    <property type="entry name" value="TRANSCRIPTION ELONGATION FACTOR SPT6"/>
    <property type="match status" value="1"/>
</dbReference>
<dbReference type="InterPro" id="IPR032706">
    <property type="entry name" value="Spt6_HHH"/>
</dbReference>
<dbReference type="InterPro" id="IPR017072">
    <property type="entry name" value="TF_Spt6"/>
</dbReference>
<name>A0A507FD24_9FUNG</name>
<comment type="function">
    <text evidence="9">Histone H3-H4 chaperone that plays a role in maintenance of chromatin structure during RNA polymerase II transcription elongation thereby repressing transcription initiation from cryptic promoters. Mediates the reassembly of nucleosomes onto the promoters of at least a selected set of genes during repression; the nucleosome reassembly is essential for transcriptional repression. Essential for viability.</text>
</comment>
<dbReference type="Gene3D" id="1.10.10.2740">
    <property type="entry name" value="Spt6, Death-like domain"/>
    <property type="match status" value="1"/>
</dbReference>
<evidence type="ECO:0000256" key="11">
    <source>
        <dbReference type="PROSITE-ProRule" id="PRU00191"/>
    </source>
</evidence>
<dbReference type="Gene3D" id="1.10.150.850">
    <property type="entry name" value="Spt6, helix-hairpin-helix domain"/>
    <property type="match status" value="1"/>
</dbReference>
<dbReference type="PIRSF" id="PIRSF036947">
    <property type="entry name" value="Spt6"/>
    <property type="match status" value="1"/>
</dbReference>
<evidence type="ECO:0000256" key="7">
    <source>
        <dbReference type="ARBA" id="ARBA00023163"/>
    </source>
</evidence>
<feature type="compositionally biased region" description="Acidic residues" evidence="12">
    <location>
        <begin position="110"/>
        <end position="121"/>
    </location>
</feature>
<dbReference type="Pfam" id="PF14639">
    <property type="entry name" value="YqgF"/>
    <property type="match status" value="1"/>
</dbReference>
<dbReference type="GO" id="GO:0008023">
    <property type="term" value="C:transcription elongation factor complex"/>
    <property type="evidence" value="ECO:0007669"/>
    <property type="project" value="TreeGrafter"/>
</dbReference>
<gene>
    <name evidence="14" type="ORF">CcCBS67573_g05552</name>
</gene>
<comment type="subcellular location">
    <subcellularLocation>
        <location evidence="2">Chromosome</location>
    </subcellularLocation>
    <subcellularLocation>
        <location evidence="1 10">Nucleus</location>
    </subcellularLocation>
</comment>
<evidence type="ECO:0000256" key="1">
    <source>
        <dbReference type="ARBA" id="ARBA00004123"/>
    </source>
</evidence>
<organism evidence="14 15">
    <name type="scientific">Chytriomyces confervae</name>
    <dbReference type="NCBI Taxonomy" id="246404"/>
    <lineage>
        <taxon>Eukaryota</taxon>
        <taxon>Fungi</taxon>
        <taxon>Fungi incertae sedis</taxon>
        <taxon>Chytridiomycota</taxon>
        <taxon>Chytridiomycota incertae sedis</taxon>
        <taxon>Chytridiomycetes</taxon>
        <taxon>Chytridiales</taxon>
        <taxon>Chytriomycetaceae</taxon>
        <taxon>Chytriomyces</taxon>
    </lineage>
</organism>
<comment type="function">
    <text evidence="10">Plays a role in maintenance of chromatin structure during RNA polymerase II transcription elongation thereby repressing transcription initiation from cryptic promoters. Mediates the reassembly of nucleosomes onto the promoters of at least a selected set of genes during repression; the nucleosome reassembly is essential for transcriptional repression.</text>
</comment>
<dbReference type="InterPro" id="IPR035018">
    <property type="entry name" value="Spt6_SH2_C"/>
</dbReference>
<comment type="similarity">
    <text evidence="3 10">Belongs to the SPT6 family.</text>
</comment>
<dbReference type="GO" id="GO:0031491">
    <property type="term" value="F:nucleosome binding"/>
    <property type="evidence" value="ECO:0007669"/>
    <property type="project" value="TreeGrafter"/>
</dbReference>
<dbReference type="SUPFAM" id="SSF47781">
    <property type="entry name" value="RuvA domain 2-like"/>
    <property type="match status" value="2"/>
</dbReference>
<dbReference type="Gene3D" id="3.30.505.10">
    <property type="entry name" value="SH2 domain"/>
    <property type="match status" value="2"/>
</dbReference>
<dbReference type="Proteomes" id="UP000320333">
    <property type="component" value="Unassembled WGS sequence"/>
</dbReference>
<dbReference type="InterPro" id="IPR028088">
    <property type="entry name" value="Spt6_HTH_DNA-bd_dom"/>
</dbReference>
<dbReference type="InterPro" id="IPR023323">
    <property type="entry name" value="Tex-like_dom_sf"/>
</dbReference>
<dbReference type="SUPFAM" id="SSF53098">
    <property type="entry name" value="Ribonuclease H-like"/>
    <property type="match status" value="1"/>
</dbReference>
<dbReference type="FunFam" id="1.10.10.2740:FF:000002">
    <property type="entry name" value="Transcription elongation factor Spt6"/>
    <property type="match status" value="1"/>
</dbReference>
<dbReference type="Gene3D" id="1.10.3500.10">
    <property type="entry name" value="Tex N-terminal region-like"/>
    <property type="match status" value="1"/>
</dbReference>
<dbReference type="InterPro" id="IPR023319">
    <property type="entry name" value="Tex-like_HTH_dom_sf"/>
</dbReference>
<dbReference type="InterPro" id="IPR000980">
    <property type="entry name" value="SH2"/>
</dbReference>
<feature type="compositionally biased region" description="Basic residues" evidence="12">
    <location>
        <begin position="94"/>
        <end position="106"/>
    </location>
</feature>
<dbReference type="InterPro" id="IPR055179">
    <property type="entry name" value="Tex-like_central_region"/>
</dbReference>
<dbReference type="PANTHER" id="PTHR10145">
    <property type="entry name" value="TRANSCRIPTION ELONGATION FACTOR SPT6"/>
    <property type="match status" value="1"/>
</dbReference>
<dbReference type="GO" id="GO:0034728">
    <property type="term" value="P:nucleosome organization"/>
    <property type="evidence" value="ECO:0007669"/>
    <property type="project" value="TreeGrafter"/>
</dbReference>
<keyword evidence="6 11" id="KW-0727">SH2 domain</keyword>
<evidence type="ECO:0000256" key="9">
    <source>
        <dbReference type="ARBA" id="ARBA00093389"/>
    </source>
</evidence>
<dbReference type="STRING" id="246404.A0A507FD24"/>
<dbReference type="GO" id="GO:0042393">
    <property type="term" value="F:histone binding"/>
    <property type="evidence" value="ECO:0007669"/>
    <property type="project" value="TreeGrafter"/>
</dbReference>
<evidence type="ECO:0000259" key="13">
    <source>
        <dbReference type="PROSITE" id="PS50001"/>
    </source>
</evidence>
<evidence type="ECO:0000256" key="10">
    <source>
        <dbReference type="PIRNR" id="PIRNR036947"/>
    </source>
</evidence>
<dbReference type="Pfam" id="PF21710">
    <property type="entry name" value="Spt6_S1"/>
    <property type="match status" value="1"/>
</dbReference>
<dbReference type="InterPro" id="IPR028083">
    <property type="entry name" value="Spt6_acidic_N_dom"/>
</dbReference>
<dbReference type="InterPro" id="IPR036860">
    <property type="entry name" value="SH2_dom_sf"/>
</dbReference>
<feature type="compositionally biased region" description="Acidic residues" evidence="12">
    <location>
        <begin position="202"/>
        <end position="225"/>
    </location>
</feature>
<dbReference type="Pfam" id="PF22706">
    <property type="entry name" value="Tex_central_region"/>
    <property type="match status" value="1"/>
</dbReference>
<protein>
    <recommendedName>
        <fullName evidence="4 10">Transcription elongation factor Spt6</fullName>
    </recommendedName>
</protein>
<dbReference type="CDD" id="cd09928">
    <property type="entry name" value="SH2_Cterm_SPT6_like"/>
    <property type="match status" value="1"/>
</dbReference>
<feature type="compositionally biased region" description="Acidic residues" evidence="12">
    <location>
        <begin position="72"/>
        <end position="90"/>
    </location>
</feature>
<dbReference type="GO" id="GO:0003677">
    <property type="term" value="F:DNA binding"/>
    <property type="evidence" value="ECO:0007669"/>
    <property type="project" value="InterPro"/>
</dbReference>
<feature type="compositionally biased region" description="Acidic residues" evidence="12">
    <location>
        <begin position="173"/>
        <end position="185"/>
    </location>
</feature>
<feature type="compositionally biased region" description="Low complexity" evidence="12">
    <location>
        <begin position="1525"/>
        <end position="1534"/>
    </location>
</feature>
<dbReference type="InterPro" id="IPR035420">
    <property type="entry name" value="Spt6_SH2"/>
</dbReference>
<evidence type="ECO:0000256" key="12">
    <source>
        <dbReference type="SAM" id="MobiDB-lite"/>
    </source>
</evidence>
<dbReference type="InterPro" id="IPR028231">
    <property type="entry name" value="Spt6_YqgF"/>
</dbReference>
<dbReference type="Pfam" id="PF14641">
    <property type="entry name" value="HTH_44"/>
    <property type="match status" value="1"/>
</dbReference>
<dbReference type="InterPro" id="IPR042066">
    <property type="entry name" value="Spt6_death-like"/>
</dbReference>
<dbReference type="Pfam" id="PF17674">
    <property type="entry name" value="HHH_9"/>
    <property type="match status" value="1"/>
</dbReference>
<dbReference type="InterPro" id="IPR010994">
    <property type="entry name" value="RuvA_2-like"/>
</dbReference>
<evidence type="ECO:0000256" key="8">
    <source>
        <dbReference type="ARBA" id="ARBA00023242"/>
    </source>
</evidence>
<dbReference type="SUPFAM" id="SSF55550">
    <property type="entry name" value="SH2 domain"/>
    <property type="match status" value="1"/>
</dbReference>
<evidence type="ECO:0000313" key="14">
    <source>
        <dbReference type="EMBL" id="TPX73176.1"/>
    </source>
</evidence>
<dbReference type="Gene3D" id="3.30.420.140">
    <property type="entry name" value="YqgF/RNase H-like domain"/>
    <property type="match status" value="1"/>
</dbReference>
<evidence type="ECO:0000256" key="3">
    <source>
        <dbReference type="ARBA" id="ARBA00009253"/>
    </source>
</evidence>
<evidence type="ECO:0000256" key="4">
    <source>
        <dbReference type="ARBA" id="ARBA00020248"/>
    </source>
</evidence>
<dbReference type="SUPFAM" id="SSF158832">
    <property type="entry name" value="Tex N-terminal region-like"/>
    <property type="match status" value="1"/>
</dbReference>
<feature type="compositionally biased region" description="Low complexity" evidence="12">
    <location>
        <begin position="1602"/>
        <end position="1619"/>
    </location>
</feature>
<feature type="compositionally biased region" description="Basic residues" evidence="12">
    <location>
        <begin position="130"/>
        <end position="144"/>
    </location>
</feature>
<evidence type="ECO:0000256" key="5">
    <source>
        <dbReference type="ARBA" id="ARBA00022454"/>
    </source>
</evidence>
<sequence>MSDESDLDMDFDEEKREKEEDDDNKDSNQAEQNGDSGSKKKSSRRVAADSDDSSVEDSDEEMTEADKKFIVDDEEVSDNNEDDEDEDEDLDAKRRAREQRKLLKRKQREEEEDLDEDDMDLINENYGRSSGRKKGGRLKLKKLNRVVDDDSDGAAASQSRKAGQGSRSRLDDMFEEDEMPVDDDREGAAKSGKADRRAPAYDSDDEESDDGFVVDDDEGQEDREDETDRDREERRQRQKEERKKERQFTRNLGQQYGISDDVWHEINDLFGDGSDYDYALIQRDMSKVRLDAVDLDNEDDDYETESKKPVKLTDIYEPSEIAERMLTDEDEVIRLKDVPERFQLCPEFPPQSEEDLAREVTHVESSLLAAITDRSHPFTQASPTSRQSAITKVLKFFHGEDKFEVPFIALHRKDHITLVDRDAQFVGTLDRVTLWKIWDLDIAYGALEVKRKACRNLITELRTSPELLGSSAVQSVLLNDSYIDDMLRTAKSLEDVADVMAYLQLYYSEEIRKVEESKGRRREQKRAMRRSEYAEAKRLGIGEFVKLFGVDVKTFSESISLMRALHSPEDLLEEPLDTAMKFVVEKSAFSNEQKVIEAARMMLAHQISVDPTFRRFLRKVYADDAVVTVTPTERGKREITPLHPYYPFKYLKEKPAHKLIEVDRMQYLQIHKAETEGLVTVRVFVEEEANLLEDIVRNITNDFSSELAERWNDERRRCAEKATKEIIFPTVVKWFKETMAAKAAEVLMDECRAALEKKLDVQPFRRDTSQDEFEDEEEANRSHARVMALSWGEGDPKEAAFAICIDEHGRVCKTAKLSQLHMRDIKRQDHDAILAILREFRVEVIVMGGFTLSTKTRLLPDIVDSLERIYDDTSDRRSSRRRDIIKPSLIMVEDDVARLSMNSKRYVKEFPDYPPLARYCISLARRVQDTLLEFASLYNADFEIGLLSIHPLQRLLPDDKLKIALERAIINTVNQNGVDINDAASLPHRSGTLQFVSGLGPRKAGFIINRINKTGGKLESRSELITKKMVGRVIFMNAASFIKIHRRHFKRTNTILDVLDNTRIHPEDYDIARKMAAGAMDLDENAFDPDDPSGHILELMDDHPERLNNLMLDDFAEELFRTSQDLKRLTLRDIKDEIIQPYHDFRARLTMTDVEKIFTMLTGETEESLLGMCVSCQLVKVFDRFYKCRLTSSGLDANLQLNAAPVSNDNRLKENDTFQAVVTRIEMKEFKVELDAREETVASGKWLNDLSIKLRDKQFDVGLEMDDKEKKTVQPKVVPKQKRTRTINHPFWKNCSYEEAISQLTGPSVRSGSLIIRPSTKGNDHICITWKVDEGVFQHIDILETNKDNEWTLGKTLMIEGKKFDDLEEIVAMYVEPMAQHFADARKHVKFQSGSLDDTFRFVDREMRSKKRSSYAIINCPNKPQCMYLVFQHVDKSNARHEYITIVPDGFKFRNMVYKSLDKLFDAFKKQEAARMKDAAATAAKARAAAAQSQQRAQGGGGANPAYFARPQAPVAAGGGGGPPGMRSGPGMSQYPGATGGLPQRPMGASYSMPQGMPYGQQQQQMQPPPGMGGWNSGPGAPMMRPNMPSQMGLPVRPSPLPQQQQQHQQQGQMGYRQQPGPPSNGYYGR</sequence>
<dbReference type="Pfam" id="PF14632">
    <property type="entry name" value="SPT6_acidic"/>
    <property type="match status" value="1"/>
</dbReference>
<evidence type="ECO:0000256" key="6">
    <source>
        <dbReference type="ARBA" id="ARBA00022999"/>
    </source>
</evidence>
<feature type="region of interest" description="Disordered" evidence="12">
    <location>
        <begin position="1491"/>
        <end position="1630"/>
    </location>
</feature>
<feature type="domain" description="SH2" evidence="13">
    <location>
        <begin position="1290"/>
        <end position="1374"/>
    </location>
</feature>
<proteinExistence type="inferred from homology"/>
<dbReference type="InterPro" id="IPR041692">
    <property type="entry name" value="HHH_9"/>
</dbReference>
<dbReference type="InterPro" id="IPR037027">
    <property type="entry name" value="YqgF/RNaseH-like_dom_sf"/>
</dbReference>
<dbReference type="InterPro" id="IPR012337">
    <property type="entry name" value="RNaseH-like_sf"/>
</dbReference>
<dbReference type="FunFam" id="1.10.150.850:FF:000001">
    <property type="entry name" value="Transcription elongation factor spt6"/>
    <property type="match status" value="1"/>
</dbReference>
<evidence type="ECO:0000256" key="2">
    <source>
        <dbReference type="ARBA" id="ARBA00004286"/>
    </source>
</evidence>
<keyword evidence="8 10" id="KW-0539">Nucleus</keyword>
<feature type="region of interest" description="Disordered" evidence="12">
    <location>
        <begin position="1"/>
        <end position="248"/>
    </location>
</feature>
<feature type="compositionally biased region" description="Basic and acidic residues" evidence="12">
    <location>
        <begin position="186"/>
        <end position="199"/>
    </location>
</feature>
<dbReference type="EMBL" id="QEAP01000203">
    <property type="protein sequence ID" value="TPX73176.1"/>
    <property type="molecule type" value="Genomic_DNA"/>
</dbReference>
<dbReference type="Pfam" id="PF14635">
    <property type="entry name" value="HHH_7"/>
    <property type="match status" value="1"/>
</dbReference>
<accession>A0A507FD24</accession>
<dbReference type="SMART" id="SM00252">
    <property type="entry name" value="SH2"/>
    <property type="match status" value="1"/>
</dbReference>